<reference evidence="2 3" key="1">
    <citation type="journal article" date="2015" name="Microbiology (Mosc.)">
        <title>Genomics of the Weissella cibaria species with an examination of its metabolic traits.</title>
        <authorList>
            <person name="Lynch K.M."/>
            <person name="Lucid A."/>
            <person name="Arendt E.K."/>
            <person name="Sleator R.D."/>
            <person name="Lucey B."/>
            <person name="Coffey A."/>
        </authorList>
    </citation>
    <scope>NUCLEOTIDE SEQUENCE [LARGE SCALE GENOMIC DNA]</scope>
    <source>
        <strain evidence="2 3">MG1</strain>
    </source>
</reference>
<evidence type="ECO:0000313" key="3">
    <source>
        <dbReference type="Proteomes" id="UP000032287"/>
    </source>
</evidence>
<evidence type="ECO:0000313" key="2">
    <source>
        <dbReference type="EMBL" id="KIU21158.1"/>
    </source>
</evidence>
<dbReference type="RefSeq" id="WP_043707634.1">
    <property type="nucleotide sequence ID" value="NZ_CP020928.1"/>
</dbReference>
<organism evidence="2 3">
    <name type="scientific">Weissella cibaria</name>
    <dbReference type="NCBI Taxonomy" id="137591"/>
    <lineage>
        <taxon>Bacteria</taxon>
        <taxon>Bacillati</taxon>
        <taxon>Bacillota</taxon>
        <taxon>Bacilli</taxon>
        <taxon>Lactobacillales</taxon>
        <taxon>Lactobacillaceae</taxon>
        <taxon>Weissella</taxon>
    </lineage>
</organism>
<dbReference type="AlphaFoldDB" id="A0A0D1LWS0"/>
<dbReference type="PATRIC" id="fig|137591.25.peg.887"/>
<sequence>MAEKKQTVLTILMDLYAQVEESNTKLRYIVLSTFRDVVESRRDVGDIVAQMVNKITSDVPELNSSFYEEIMRISHK</sequence>
<dbReference type="Proteomes" id="UP000244870">
    <property type="component" value="Chromosome"/>
</dbReference>
<dbReference type="STRING" id="137591.AO080_05070"/>
<evidence type="ECO:0000313" key="1">
    <source>
        <dbReference type="EMBL" id="AWF96221.1"/>
    </source>
</evidence>
<protein>
    <submittedName>
        <fullName evidence="2">Uncharacterized protein</fullName>
    </submittedName>
</protein>
<accession>A0A0D1LWS0</accession>
<gene>
    <name evidence="1" type="ORF">B6254_1858</name>
    <name evidence="2" type="ORF">QX99_00918</name>
</gene>
<name>A0A0D1LWS0_9LACO</name>
<evidence type="ECO:0000313" key="4">
    <source>
        <dbReference type="Proteomes" id="UP000244870"/>
    </source>
</evidence>
<dbReference type="Proteomes" id="UP000032287">
    <property type="component" value="Unassembled WGS sequence"/>
</dbReference>
<proteinExistence type="predicted"/>
<reference evidence="1 4" key="2">
    <citation type="submission" date="2017-04" db="EMBL/GenBank/DDBJ databases">
        <title>Weissella cibaria strain m2 complete genome.</title>
        <authorList>
            <person name="Pan Q."/>
            <person name="Tan M."/>
            <person name="Yao F."/>
            <person name="Su S."/>
        </authorList>
    </citation>
    <scope>NUCLEOTIDE SEQUENCE [LARGE SCALE GENOMIC DNA]</scope>
    <source>
        <strain evidence="1 4">M2</strain>
    </source>
</reference>
<keyword evidence="3" id="KW-1185">Reference proteome</keyword>
<dbReference type="EMBL" id="CP020928">
    <property type="protein sequence ID" value="AWF96221.1"/>
    <property type="molecule type" value="Genomic_DNA"/>
</dbReference>
<dbReference type="EMBL" id="JWHU01000012">
    <property type="protein sequence ID" value="KIU21158.1"/>
    <property type="molecule type" value="Genomic_DNA"/>
</dbReference>